<dbReference type="SMART" id="SM00631">
    <property type="entry name" value="Zn_pept"/>
    <property type="match status" value="1"/>
</dbReference>
<evidence type="ECO:0000313" key="7">
    <source>
        <dbReference type="EMBL" id="QNN67810.1"/>
    </source>
</evidence>
<evidence type="ECO:0000259" key="6">
    <source>
        <dbReference type="PROSITE" id="PS52035"/>
    </source>
</evidence>
<evidence type="ECO:0000256" key="5">
    <source>
        <dbReference type="SAM" id="SignalP"/>
    </source>
</evidence>
<dbReference type="PANTHER" id="PTHR11705:SF145">
    <property type="entry name" value="PEPTIDASE M14 CARBOXYPEPTIDASE A DOMAIN-CONTAINING PROTEIN"/>
    <property type="match status" value="1"/>
</dbReference>
<feature type="chain" id="PRO_5028826542" evidence="5">
    <location>
        <begin position="22"/>
        <end position="597"/>
    </location>
</feature>
<accession>A0A7G9SIY5</accession>
<dbReference type="SUPFAM" id="SSF53187">
    <property type="entry name" value="Zn-dependent exopeptidases"/>
    <property type="match status" value="1"/>
</dbReference>
<dbReference type="AlphaFoldDB" id="A0A7G9SIY5"/>
<keyword evidence="8" id="KW-1185">Reference proteome</keyword>
<reference evidence="7 8" key="1">
    <citation type="submission" date="2020-08" db="EMBL/GenBank/DDBJ databases">
        <title>Genome sequence of Sphingomonas lutea KCTC 23642T.</title>
        <authorList>
            <person name="Hyun D.-W."/>
            <person name="Bae J.-W."/>
        </authorList>
    </citation>
    <scope>NUCLEOTIDE SEQUENCE [LARGE SCALE GENOMIC DNA]</scope>
    <source>
        <strain evidence="7 8">KCTC 23642</strain>
    </source>
</reference>
<feature type="compositionally biased region" description="Polar residues" evidence="4">
    <location>
        <begin position="164"/>
        <end position="181"/>
    </location>
</feature>
<organism evidence="7 8">
    <name type="scientific">Sphingomonas lutea</name>
    <dbReference type="NCBI Taxonomy" id="1045317"/>
    <lineage>
        <taxon>Bacteria</taxon>
        <taxon>Pseudomonadati</taxon>
        <taxon>Pseudomonadota</taxon>
        <taxon>Alphaproteobacteria</taxon>
        <taxon>Sphingomonadales</taxon>
        <taxon>Sphingomonadaceae</taxon>
        <taxon>Sphingomonas</taxon>
    </lineage>
</organism>
<gene>
    <name evidence="7" type="ORF">H9L13_02445</name>
</gene>
<dbReference type="Proteomes" id="UP000515971">
    <property type="component" value="Chromosome"/>
</dbReference>
<comment type="cofactor">
    <cofactor evidence="1">
        <name>Zn(2+)</name>
        <dbReference type="ChEBI" id="CHEBI:29105"/>
    </cofactor>
</comment>
<dbReference type="PANTHER" id="PTHR11705">
    <property type="entry name" value="PROTEASE FAMILY M14 CARBOXYPEPTIDASE A,B"/>
    <property type="match status" value="1"/>
</dbReference>
<proteinExistence type="inferred from homology"/>
<feature type="signal peptide" evidence="5">
    <location>
        <begin position="1"/>
        <end position="21"/>
    </location>
</feature>
<dbReference type="GO" id="GO:0005615">
    <property type="term" value="C:extracellular space"/>
    <property type="evidence" value="ECO:0007669"/>
    <property type="project" value="TreeGrafter"/>
</dbReference>
<dbReference type="Gene3D" id="3.40.630.10">
    <property type="entry name" value="Zn peptidases"/>
    <property type="match status" value="1"/>
</dbReference>
<evidence type="ECO:0000256" key="4">
    <source>
        <dbReference type="SAM" id="MobiDB-lite"/>
    </source>
</evidence>
<dbReference type="CDD" id="cd06241">
    <property type="entry name" value="M14-like"/>
    <property type="match status" value="1"/>
</dbReference>
<name>A0A7G9SIY5_9SPHN</name>
<protein>
    <submittedName>
        <fullName evidence="7">M14 family metallopeptidase</fullName>
    </submittedName>
</protein>
<dbReference type="KEGG" id="slut:H9L13_02445"/>
<dbReference type="GO" id="GO:0008270">
    <property type="term" value="F:zinc ion binding"/>
    <property type="evidence" value="ECO:0007669"/>
    <property type="project" value="InterPro"/>
</dbReference>
<dbReference type="PROSITE" id="PS52035">
    <property type="entry name" value="PEPTIDASE_M14"/>
    <property type="match status" value="1"/>
</dbReference>
<dbReference type="GO" id="GO:0004181">
    <property type="term" value="F:metallocarboxypeptidase activity"/>
    <property type="evidence" value="ECO:0007669"/>
    <property type="project" value="InterPro"/>
</dbReference>
<dbReference type="EMBL" id="CP060718">
    <property type="protein sequence ID" value="QNN67810.1"/>
    <property type="molecule type" value="Genomic_DNA"/>
</dbReference>
<evidence type="ECO:0000256" key="2">
    <source>
        <dbReference type="ARBA" id="ARBA00005988"/>
    </source>
</evidence>
<feature type="domain" description="Peptidase M14" evidence="6">
    <location>
        <begin position="60"/>
        <end position="393"/>
    </location>
</feature>
<evidence type="ECO:0000256" key="3">
    <source>
        <dbReference type="PROSITE-ProRule" id="PRU01379"/>
    </source>
</evidence>
<dbReference type="Pfam" id="PF00246">
    <property type="entry name" value="Peptidase_M14"/>
    <property type="match status" value="1"/>
</dbReference>
<keyword evidence="5" id="KW-0732">Signal</keyword>
<dbReference type="InterPro" id="IPR000834">
    <property type="entry name" value="Peptidase_M14"/>
</dbReference>
<dbReference type="GO" id="GO:0006508">
    <property type="term" value="P:proteolysis"/>
    <property type="evidence" value="ECO:0007669"/>
    <property type="project" value="InterPro"/>
</dbReference>
<sequence>MRRVLTAFAAAVFATPLAAQAPVVPAPLPPLIPWSGASERLIVPAADPWVTHAERAGFATTPDYAQTRAWLDRLVAASPLLKLEVFGRTPQGRELYAIRASKPGPARKPLLVAQAGIHAGEIDGKDAGMMLLRDIALRGKDRLLNNADLVFVPIFNADGHERSAATNRPNQRGPDNQGWRTTAQNLNLNRDYLKGDTPEMRAMRAYLNRLDPTLILDLHVSDGVDYEYDITFTFPGWMGSPSHSPAIGGWLDAHYRPAITAALAKAGHVPGLYVEAIDPRNLAKGATLSPDQPRYSTGYGELARQPTVLVETHSLKPYRQRVLGTYILVEESLRLLGAKGAGLGQAIAQDRASRPSTSVLTWKPLDKPLFTIRNFRGVAQDTYRSAASGRDEVRWLGRRASFDLPVYIAQPDFVATLPAAWWVPATKPEVIDLLKLHGIAFEQIAAPRTVTLDMVRLSGPKLGAANEGHVPLSAAAYVHAPRTETYPAGSVRVPSDQPLGLLAAAMLEPESPDSLLAWNFYPEILQRTEYMEGYVIAPLADAMLEANPNLRAEFEAKLAADPKFAADGNARLAWFYERTPYYDARFLLYPVGRELKP</sequence>
<comment type="similarity">
    <text evidence="2 3">Belongs to the peptidase M14 family.</text>
</comment>
<feature type="region of interest" description="Disordered" evidence="4">
    <location>
        <begin position="162"/>
        <end position="181"/>
    </location>
</feature>
<comment type="caution">
    <text evidence="3">Lacks conserved residue(s) required for the propagation of feature annotation.</text>
</comment>
<evidence type="ECO:0000313" key="8">
    <source>
        <dbReference type="Proteomes" id="UP000515971"/>
    </source>
</evidence>
<evidence type="ECO:0000256" key="1">
    <source>
        <dbReference type="ARBA" id="ARBA00001947"/>
    </source>
</evidence>
<dbReference type="RefSeq" id="WP_187538721.1">
    <property type="nucleotide sequence ID" value="NZ_BAABJT010000001.1"/>
</dbReference>